<keyword evidence="2" id="KW-1133">Transmembrane helix</keyword>
<dbReference type="KEGG" id="pno:SNOG_04493"/>
<dbReference type="AlphaFoldDB" id="Q0UUS1"/>
<evidence type="ECO:0000313" key="5">
    <source>
        <dbReference type="Proteomes" id="UP000001055"/>
    </source>
</evidence>
<feature type="region of interest" description="Disordered" evidence="1">
    <location>
        <begin position="597"/>
        <end position="621"/>
    </location>
</feature>
<dbReference type="InterPro" id="IPR057218">
    <property type="entry name" value="DUF7896"/>
</dbReference>
<feature type="compositionally biased region" description="Low complexity" evidence="1">
    <location>
        <begin position="411"/>
        <end position="427"/>
    </location>
</feature>
<evidence type="ECO:0000259" key="3">
    <source>
        <dbReference type="Pfam" id="PF25438"/>
    </source>
</evidence>
<dbReference type="PANTHER" id="PTHR42031:SF1">
    <property type="entry name" value="KEY LIME PATHOGENICITY PROTEIN"/>
    <property type="match status" value="1"/>
</dbReference>
<feature type="transmembrane region" description="Helical" evidence="2">
    <location>
        <begin position="86"/>
        <end position="105"/>
    </location>
</feature>
<name>Q0UUS1_PHANO</name>
<dbReference type="RefSeq" id="XP_001794910.1">
    <property type="nucleotide sequence ID" value="XM_001794858.1"/>
</dbReference>
<keyword evidence="2" id="KW-0472">Membrane</keyword>
<dbReference type="HOGENOM" id="CLU_017583_1_0_1"/>
<dbReference type="eggNOG" id="ENOG502SNJU">
    <property type="taxonomic scope" value="Eukaryota"/>
</dbReference>
<organism evidence="4 5">
    <name type="scientific">Phaeosphaeria nodorum (strain SN15 / ATCC MYA-4574 / FGSC 10173)</name>
    <name type="common">Glume blotch fungus</name>
    <name type="synonym">Parastagonospora nodorum</name>
    <dbReference type="NCBI Taxonomy" id="321614"/>
    <lineage>
        <taxon>Eukaryota</taxon>
        <taxon>Fungi</taxon>
        <taxon>Dikarya</taxon>
        <taxon>Ascomycota</taxon>
        <taxon>Pezizomycotina</taxon>
        <taxon>Dothideomycetes</taxon>
        <taxon>Pleosporomycetidae</taxon>
        <taxon>Pleosporales</taxon>
        <taxon>Pleosporineae</taxon>
        <taxon>Phaeosphaeriaceae</taxon>
        <taxon>Parastagonospora</taxon>
    </lineage>
</organism>
<feature type="region of interest" description="Disordered" evidence="1">
    <location>
        <begin position="411"/>
        <end position="467"/>
    </location>
</feature>
<feature type="compositionally biased region" description="Low complexity" evidence="1">
    <location>
        <begin position="647"/>
        <end position="658"/>
    </location>
</feature>
<dbReference type="STRING" id="321614.Q0UUS1"/>
<dbReference type="VEuPathDB" id="FungiDB:JI435_044930"/>
<feature type="compositionally biased region" description="Basic residues" evidence="1">
    <location>
        <begin position="597"/>
        <end position="606"/>
    </location>
</feature>
<dbReference type="PANTHER" id="PTHR42031">
    <property type="entry name" value="KEY LIME PATHOGENICITY PROTEIN"/>
    <property type="match status" value="1"/>
</dbReference>
<feature type="transmembrane region" description="Helical" evidence="2">
    <location>
        <begin position="26"/>
        <end position="46"/>
    </location>
</feature>
<evidence type="ECO:0000256" key="2">
    <source>
        <dbReference type="SAM" id="Phobius"/>
    </source>
</evidence>
<reference evidence="5" key="1">
    <citation type="journal article" date="2007" name="Plant Cell">
        <title>Dothideomycete-plant interactions illuminated by genome sequencing and EST analysis of the wheat pathogen Stagonospora nodorum.</title>
        <authorList>
            <person name="Hane J.K."/>
            <person name="Lowe R.G."/>
            <person name="Solomon P.S."/>
            <person name="Tan K.C."/>
            <person name="Schoch C.L."/>
            <person name="Spatafora J.W."/>
            <person name="Crous P.W."/>
            <person name="Kodira C."/>
            <person name="Birren B.W."/>
            <person name="Galagan J.E."/>
            <person name="Torriani S.F."/>
            <person name="McDonald B.A."/>
            <person name="Oliver R.P."/>
        </authorList>
    </citation>
    <scope>NUCLEOTIDE SEQUENCE [LARGE SCALE GENOMIC DNA]</scope>
    <source>
        <strain evidence="5">SN15 / ATCC MYA-4574 / FGSC 10173</strain>
    </source>
</reference>
<protein>
    <recommendedName>
        <fullName evidence="3">DUF7896 domain-containing protein</fullName>
    </recommendedName>
</protein>
<dbReference type="EMBL" id="CH445330">
    <property type="protein sequence ID" value="EAT88253.2"/>
    <property type="molecule type" value="Genomic_DNA"/>
</dbReference>
<feature type="region of interest" description="Disordered" evidence="1">
    <location>
        <begin position="639"/>
        <end position="658"/>
    </location>
</feature>
<proteinExistence type="predicted"/>
<accession>Q0UUS1</accession>
<feature type="compositionally biased region" description="Polar residues" evidence="1">
    <location>
        <begin position="439"/>
        <end position="462"/>
    </location>
</feature>
<feature type="domain" description="DUF7896" evidence="3">
    <location>
        <begin position="556"/>
        <end position="635"/>
    </location>
</feature>
<dbReference type="Pfam" id="PF25438">
    <property type="entry name" value="DUF7896"/>
    <property type="match status" value="1"/>
</dbReference>
<feature type="compositionally biased region" description="Polar residues" evidence="1">
    <location>
        <begin position="178"/>
        <end position="202"/>
    </location>
</feature>
<keyword evidence="2" id="KW-0812">Transmembrane</keyword>
<feature type="region of interest" description="Disordered" evidence="1">
    <location>
        <begin position="177"/>
        <end position="202"/>
    </location>
</feature>
<gene>
    <name evidence="4" type="ORF">SNOG_04493</name>
</gene>
<dbReference type="Proteomes" id="UP000001055">
    <property type="component" value="Unassembled WGS sequence"/>
</dbReference>
<dbReference type="InParanoid" id="Q0UUS1"/>
<evidence type="ECO:0000256" key="1">
    <source>
        <dbReference type="SAM" id="MobiDB-lite"/>
    </source>
</evidence>
<feature type="region of interest" description="Disordered" evidence="1">
    <location>
        <begin position="664"/>
        <end position="684"/>
    </location>
</feature>
<sequence>MKSEAANDTWALHTPPNDTSLGRRAIISWVALLALGLVLLPALSIVSPADLSQRIVHVPQMPHSSGCAKKLVIPTRRPRPFDRPVIPHYPICASAIFTTTIHLIVEQFYTDRRIVDYRADHRHRAAYSYNNTTQYGLDHGQYALEQTKQNFWNSHAHLSENERQELWSQATALPPNNAFGSSNASTAQQTPRSMPSTSNLTHLPTMDYGYSTPRMSPSISTATDANGLERSMSDWQSMSRESNDYTFYSDASMRQQQALQSIPEHAGYTNQSLTEWSPRDYVSNCIEPESSFPLSSSFPQHSQQLQVLTPSLQWGSSSEGSTTPNTPSTALMTPITHASNSMSRQSSCNSSFLGDTSMLRIQSDSSCMLPILPEDGVSLFPFDVESKPVTDVNASFFPSFGGSATEAFLPSTQSASPASAPRAFASSENTPYLGEDMSRSASTSSSEGNVSDGSMPSSNYSRQSRRDRDIALAATRTIAPKAIERDYQTESASSNAQMARIKSADGSSKTVGVLTKTPYVRPQHPKIHCPHCPEKPCFRGTHELDRHIARAHASRRKGYICVDYSADKKFLANCKHCRNKKVYGAYYNAAAHLRRAHFHPRKRGRKGKNDEKRGGIGGGDHPAMDYLKQHWIKEVEVDNNTCSSPGSASDDAADANDNSYEQNFDINASAPFPSQPPMPTSMTSQVQLDPSQFIDGYGLSMNASETIMYDANTYDNNTFVAYDPNVAATTDMSNFQFDAYM</sequence>
<feature type="region of interest" description="Disordered" evidence="1">
    <location>
        <begin position="484"/>
        <end position="504"/>
    </location>
</feature>
<evidence type="ECO:0000313" key="4">
    <source>
        <dbReference type="EMBL" id="EAT88253.2"/>
    </source>
</evidence>
<dbReference type="GeneID" id="5971778"/>